<evidence type="ECO:0000313" key="1">
    <source>
        <dbReference type="EMBL" id="KTB39665.1"/>
    </source>
</evidence>
<organism evidence="1 2">
    <name type="scientific">Moniliophthora roreri</name>
    <name type="common">Frosty pod rot fungus</name>
    <name type="synonym">Monilia roreri</name>
    <dbReference type="NCBI Taxonomy" id="221103"/>
    <lineage>
        <taxon>Eukaryota</taxon>
        <taxon>Fungi</taxon>
        <taxon>Dikarya</taxon>
        <taxon>Basidiomycota</taxon>
        <taxon>Agaricomycotina</taxon>
        <taxon>Agaricomycetes</taxon>
        <taxon>Agaricomycetidae</taxon>
        <taxon>Agaricales</taxon>
        <taxon>Marasmiineae</taxon>
        <taxon>Marasmiaceae</taxon>
        <taxon>Moniliophthora</taxon>
    </lineage>
</organism>
<dbReference type="Proteomes" id="UP000054988">
    <property type="component" value="Unassembled WGS sequence"/>
</dbReference>
<dbReference type="EMBL" id="LATX01001648">
    <property type="protein sequence ID" value="KTB39665.1"/>
    <property type="molecule type" value="Genomic_DNA"/>
</dbReference>
<gene>
    <name evidence="1" type="ORF">WG66_7759</name>
</gene>
<proteinExistence type="predicted"/>
<reference evidence="1 2" key="1">
    <citation type="submission" date="2015-12" db="EMBL/GenBank/DDBJ databases">
        <title>Draft genome sequence of Moniliophthora roreri, the causal agent of frosty pod rot of cacao.</title>
        <authorList>
            <person name="Aime M.C."/>
            <person name="Diaz-Valderrama J.R."/>
            <person name="Kijpornyongpan T."/>
            <person name="Phillips-Mora W."/>
        </authorList>
    </citation>
    <scope>NUCLEOTIDE SEQUENCE [LARGE SCALE GENOMIC DNA]</scope>
    <source>
        <strain evidence="1 2">MCA 2952</strain>
    </source>
</reference>
<sequence length="23" mass="2606">MNAIQNFVLDLLHSDQEHSVPTP</sequence>
<protein>
    <submittedName>
        <fullName evidence="1">Uncharacterized protein</fullName>
    </submittedName>
</protein>
<evidence type="ECO:0000313" key="2">
    <source>
        <dbReference type="Proteomes" id="UP000054988"/>
    </source>
</evidence>
<comment type="caution">
    <text evidence="1">The sequence shown here is derived from an EMBL/GenBank/DDBJ whole genome shotgun (WGS) entry which is preliminary data.</text>
</comment>
<name>A0A0W0FTF4_MONRR</name>
<dbReference type="AlphaFoldDB" id="A0A0W0FTF4"/>
<accession>A0A0W0FTF4</accession>